<evidence type="ECO:0000313" key="2">
    <source>
        <dbReference type="EMBL" id="KAH3790524.1"/>
    </source>
</evidence>
<accession>A0A9D4F174</accession>
<sequence>MGENTDQNLFVPMIKRNFLREVLEARTKWTLKDLLCNLRTFIVAGERSEQNDISTKDETKQGIAKRVTYESQASKLVSKGANKETPFQRRTSAETLLTGPAGK</sequence>
<dbReference type="Proteomes" id="UP000828390">
    <property type="component" value="Unassembled WGS sequence"/>
</dbReference>
<feature type="region of interest" description="Disordered" evidence="1">
    <location>
        <begin position="74"/>
        <end position="103"/>
    </location>
</feature>
<proteinExistence type="predicted"/>
<gene>
    <name evidence="2" type="ORF">DPMN_168726</name>
</gene>
<keyword evidence="3" id="KW-1185">Reference proteome</keyword>
<reference evidence="2" key="2">
    <citation type="submission" date="2020-11" db="EMBL/GenBank/DDBJ databases">
        <authorList>
            <person name="McCartney M.A."/>
            <person name="Auch B."/>
            <person name="Kono T."/>
            <person name="Mallez S."/>
            <person name="Becker A."/>
            <person name="Gohl D.M."/>
            <person name="Silverstein K.A.T."/>
            <person name="Koren S."/>
            <person name="Bechman K.B."/>
            <person name="Herman A."/>
            <person name="Abrahante J.E."/>
            <person name="Garbe J."/>
        </authorList>
    </citation>
    <scope>NUCLEOTIDE SEQUENCE</scope>
    <source>
        <strain evidence="2">Duluth1</strain>
        <tissue evidence="2">Whole animal</tissue>
    </source>
</reference>
<comment type="caution">
    <text evidence="2">The sequence shown here is derived from an EMBL/GenBank/DDBJ whole genome shotgun (WGS) entry which is preliminary data.</text>
</comment>
<evidence type="ECO:0000256" key="1">
    <source>
        <dbReference type="SAM" id="MobiDB-lite"/>
    </source>
</evidence>
<protein>
    <submittedName>
        <fullName evidence="2">Uncharacterized protein</fullName>
    </submittedName>
</protein>
<organism evidence="2 3">
    <name type="scientific">Dreissena polymorpha</name>
    <name type="common">Zebra mussel</name>
    <name type="synonym">Mytilus polymorpha</name>
    <dbReference type="NCBI Taxonomy" id="45954"/>
    <lineage>
        <taxon>Eukaryota</taxon>
        <taxon>Metazoa</taxon>
        <taxon>Spiralia</taxon>
        <taxon>Lophotrochozoa</taxon>
        <taxon>Mollusca</taxon>
        <taxon>Bivalvia</taxon>
        <taxon>Autobranchia</taxon>
        <taxon>Heteroconchia</taxon>
        <taxon>Euheterodonta</taxon>
        <taxon>Imparidentia</taxon>
        <taxon>Neoheterodontei</taxon>
        <taxon>Myida</taxon>
        <taxon>Dreissenoidea</taxon>
        <taxon>Dreissenidae</taxon>
        <taxon>Dreissena</taxon>
    </lineage>
</organism>
<dbReference type="EMBL" id="JAIWYP010000008">
    <property type="protein sequence ID" value="KAH3790524.1"/>
    <property type="molecule type" value="Genomic_DNA"/>
</dbReference>
<reference evidence="2" key="1">
    <citation type="journal article" date="2019" name="bioRxiv">
        <title>The Genome of the Zebra Mussel, Dreissena polymorpha: A Resource for Invasive Species Research.</title>
        <authorList>
            <person name="McCartney M.A."/>
            <person name="Auch B."/>
            <person name="Kono T."/>
            <person name="Mallez S."/>
            <person name="Zhang Y."/>
            <person name="Obille A."/>
            <person name="Becker A."/>
            <person name="Abrahante J.E."/>
            <person name="Garbe J."/>
            <person name="Badalamenti J.P."/>
            <person name="Herman A."/>
            <person name="Mangelson H."/>
            <person name="Liachko I."/>
            <person name="Sullivan S."/>
            <person name="Sone E.D."/>
            <person name="Koren S."/>
            <person name="Silverstein K.A.T."/>
            <person name="Beckman K.B."/>
            <person name="Gohl D.M."/>
        </authorList>
    </citation>
    <scope>NUCLEOTIDE SEQUENCE</scope>
    <source>
        <strain evidence="2">Duluth1</strain>
        <tissue evidence="2">Whole animal</tissue>
    </source>
</reference>
<dbReference type="AlphaFoldDB" id="A0A9D4F174"/>
<evidence type="ECO:0000313" key="3">
    <source>
        <dbReference type="Proteomes" id="UP000828390"/>
    </source>
</evidence>
<name>A0A9D4F174_DREPO</name>